<keyword evidence="9" id="KW-1185">Reference proteome</keyword>
<feature type="transmembrane region" description="Helical" evidence="6">
    <location>
        <begin position="56"/>
        <end position="81"/>
    </location>
</feature>
<accession>A0ABR8Z508</accession>
<feature type="domain" description="ABC transmembrane type-2" evidence="7">
    <location>
        <begin position="24"/>
        <end position="250"/>
    </location>
</feature>
<evidence type="ECO:0000313" key="9">
    <source>
        <dbReference type="Proteomes" id="UP000661894"/>
    </source>
</evidence>
<keyword evidence="4 6" id="KW-0472">Membrane</keyword>
<comment type="caution">
    <text evidence="8">The sequence shown here is derived from an EMBL/GenBank/DDBJ whole genome shotgun (WGS) entry which is preliminary data.</text>
</comment>
<dbReference type="InterPro" id="IPR047817">
    <property type="entry name" value="ABC2_TM_bact-type"/>
</dbReference>
<dbReference type="PANTHER" id="PTHR43229">
    <property type="entry name" value="NODULATION PROTEIN J"/>
    <property type="match status" value="1"/>
</dbReference>
<evidence type="ECO:0000259" key="7">
    <source>
        <dbReference type="PROSITE" id="PS51012"/>
    </source>
</evidence>
<dbReference type="InterPro" id="IPR013525">
    <property type="entry name" value="ABC2_TM"/>
</dbReference>
<dbReference type="Pfam" id="PF01061">
    <property type="entry name" value="ABC2_membrane"/>
    <property type="match status" value="1"/>
</dbReference>
<keyword evidence="6" id="KW-0813">Transport</keyword>
<evidence type="ECO:0000256" key="4">
    <source>
        <dbReference type="ARBA" id="ARBA00023136"/>
    </source>
</evidence>
<dbReference type="PRINTS" id="PR00164">
    <property type="entry name" value="ABC2TRNSPORT"/>
</dbReference>
<gene>
    <name evidence="8" type="ORF">H9624_13980</name>
</gene>
<evidence type="ECO:0000256" key="5">
    <source>
        <dbReference type="ARBA" id="ARBA00023251"/>
    </source>
</evidence>
<dbReference type="Proteomes" id="UP000661894">
    <property type="component" value="Unassembled WGS sequence"/>
</dbReference>
<comment type="similarity">
    <text evidence="6">Belongs to the ABC-2 integral membrane protein family.</text>
</comment>
<evidence type="ECO:0000256" key="1">
    <source>
        <dbReference type="ARBA" id="ARBA00004141"/>
    </source>
</evidence>
<keyword evidence="2 6" id="KW-0812">Transmembrane</keyword>
<feature type="transmembrane region" description="Helical" evidence="6">
    <location>
        <begin position="224"/>
        <end position="244"/>
    </location>
</feature>
<dbReference type="EMBL" id="JACSPO010000011">
    <property type="protein sequence ID" value="MBD8063430.1"/>
    <property type="molecule type" value="Genomic_DNA"/>
</dbReference>
<feature type="transmembrane region" description="Helical" evidence="6">
    <location>
        <begin position="24"/>
        <end position="44"/>
    </location>
</feature>
<feature type="transmembrane region" description="Helical" evidence="6">
    <location>
        <begin position="110"/>
        <end position="129"/>
    </location>
</feature>
<comment type="subcellular location">
    <subcellularLocation>
        <location evidence="6">Cell membrane</location>
        <topology evidence="6">Multi-pass membrane protein</topology>
    </subcellularLocation>
    <subcellularLocation>
        <location evidence="1">Membrane</location>
        <topology evidence="1">Multi-pass membrane protein</topology>
    </subcellularLocation>
</comment>
<evidence type="ECO:0000313" key="8">
    <source>
        <dbReference type="EMBL" id="MBD8063430.1"/>
    </source>
</evidence>
<keyword evidence="5" id="KW-0046">Antibiotic resistance</keyword>
<dbReference type="PANTHER" id="PTHR43229:SF2">
    <property type="entry name" value="NODULATION PROTEIN J"/>
    <property type="match status" value="1"/>
</dbReference>
<keyword evidence="6" id="KW-1003">Cell membrane</keyword>
<dbReference type="InterPro" id="IPR000412">
    <property type="entry name" value="ABC_2_transport"/>
</dbReference>
<keyword evidence="3 6" id="KW-1133">Transmembrane helix</keyword>
<feature type="transmembrane region" description="Helical" evidence="6">
    <location>
        <begin position="167"/>
        <end position="187"/>
    </location>
</feature>
<feature type="transmembrane region" description="Helical" evidence="6">
    <location>
        <begin position="135"/>
        <end position="155"/>
    </location>
</feature>
<sequence>MSTVVTDTRNVLVRELWPVLRDPFSVIFSLLQPLVFLAFFGPLLSGMTGLPLAESFQWFVPGIIVMSTLFGTAMAGSNLLYELQSGSHERMLVTPVARSALMVGRALKEMVPLAVQAVIITLVASIFGFRPHLPGMALGLVVLAAFGIGLGALSYSLGIAARERDWMFWAVQQALIFPLMILSGMLLPLEAAPRWMQVLSQLNPLTYLVEAERALFNGQLTEPAVWQGALAAVVLATVGLTVGIRMMRRSI</sequence>
<dbReference type="InterPro" id="IPR051784">
    <property type="entry name" value="Nod_factor_ABC_transporter"/>
</dbReference>
<protein>
    <recommendedName>
        <fullName evidence="6">Transport permease protein</fullName>
    </recommendedName>
</protein>
<dbReference type="PIRSF" id="PIRSF006648">
    <property type="entry name" value="DrrB"/>
    <property type="match status" value="1"/>
</dbReference>
<dbReference type="PROSITE" id="PS51012">
    <property type="entry name" value="ABC_TM2"/>
    <property type="match status" value="1"/>
</dbReference>
<evidence type="ECO:0000256" key="3">
    <source>
        <dbReference type="ARBA" id="ARBA00022989"/>
    </source>
</evidence>
<organism evidence="8 9">
    <name type="scientific">Oceanitalea stevensii</name>
    <dbReference type="NCBI Taxonomy" id="2763072"/>
    <lineage>
        <taxon>Bacteria</taxon>
        <taxon>Bacillati</taxon>
        <taxon>Actinomycetota</taxon>
        <taxon>Actinomycetes</taxon>
        <taxon>Micrococcales</taxon>
        <taxon>Bogoriellaceae</taxon>
        <taxon>Georgenia</taxon>
    </lineage>
</organism>
<evidence type="ECO:0000256" key="2">
    <source>
        <dbReference type="ARBA" id="ARBA00022692"/>
    </source>
</evidence>
<reference evidence="8 9" key="1">
    <citation type="submission" date="2020-08" db="EMBL/GenBank/DDBJ databases">
        <title>A Genomic Blueprint of the Chicken Gut Microbiome.</title>
        <authorList>
            <person name="Gilroy R."/>
            <person name="Ravi A."/>
            <person name="Getino M."/>
            <person name="Pursley I."/>
            <person name="Horton D.L."/>
            <person name="Alikhan N.-F."/>
            <person name="Baker D."/>
            <person name="Gharbi K."/>
            <person name="Hall N."/>
            <person name="Watson M."/>
            <person name="Adriaenssens E.M."/>
            <person name="Foster-Nyarko E."/>
            <person name="Jarju S."/>
            <person name="Secka A."/>
            <person name="Antonio M."/>
            <person name="Oren A."/>
            <person name="Chaudhuri R."/>
            <person name="La Ragione R.M."/>
            <person name="Hildebrand F."/>
            <person name="Pallen M.J."/>
        </authorList>
    </citation>
    <scope>NUCLEOTIDE SEQUENCE [LARGE SCALE GENOMIC DNA]</scope>
    <source>
        <strain evidence="8 9">Sa1BUA1</strain>
    </source>
</reference>
<proteinExistence type="inferred from homology"/>
<evidence type="ECO:0000256" key="6">
    <source>
        <dbReference type="RuleBase" id="RU361157"/>
    </source>
</evidence>
<name>A0ABR8Z508_9MICO</name>
<dbReference type="RefSeq" id="WP_251840531.1">
    <property type="nucleotide sequence ID" value="NZ_JACSPO010000011.1"/>
</dbReference>